<evidence type="ECO:0000313" key="3">
    <source>
        <dbReference type="Proteomes" id="UP001604336"/>
    </source>
</evidence>
<organism evidence="2 3">
    <name type="scientific">Abeliophyllum distichum</name>
    <dbReference type="NCBI Taxonomy" id="126358"/>
    <lineage>
        <taxon>Eukaryota</taxon>
        <taxon>Viridiplantae</taxon>
        <taxon>Streptophyta</taxon>
        <taxon>Embryophyta</taxon>
        <taxon>Tracheophyta</taxon>
        <taxon>Spermatophyta</taxon>
        <taxon>Magnoliopsida</taxon>
        <taxon>eudicotyledons</taxon>
        <taxon>Gunneridae</taxon>
        <taxon>Pentapetalae</taxon>
        <taxon>asterids</taxon>
        <taxon>lamiids</taxon>
        <taxon>Lamiales</taxon>
        <taxon>Oleaceae</taxon>
        <taxon>Forsythieae</taxon>
        <taxon>Abeliophyllum</taxon>
    </lineage>
</organism>
<evidence type="ECO:0000256" key="1">
    <source>
        <dbReference type="SAM" id="MobiDB-lite"/>
    </source>
</evidence>
<keyword evidence="3" id="KW-1185">Reference proteome</keyword>
<gene>
    <name evidence="2" type="ORF">Adt_31552</name>
</gene>
<protein>
    <submittedName>
        <fullName evidence="2">Uncharacterized protein</fullName>
    </submittedName>
</protein>
<reference evidence="3" key="1">
    <citation type="submission" date="2024-07" db="EMBL/GenBank/DDBJ databases">
        <title>Two chromosome-level genome assemblies of Korean endemic species Abeliophyllum distichum and Forsythia ovata (Oleaceae).</title>
        <authorList>
            <person name="Jang H."/>
        </authorList>
    </citation>
    <scope>NUCLEOTIDE SEQUENCE [LARGE SCALE GENOMIC DNA]</scope>
</reference>
<name>A0ABD1RF64_9LAMI</name>
<dbReference type="AlphaFoldDB" id="A0ABD1RF64"/>
<accession>A0ABD1RF64</accession>
<dbReference type="Proteomes" id="UP001604336">
    <property type="component" value="Unassembled WGS sequence"/>
</dbReference>
<evidence type="ECO:0000313" key="2">
    <source>
        <dbReference type="EMBL" id="KAL2486796.1"/>
    </source>
</evidence>
<comment type="caution">
    <text evidence="2">The sequence shown here is derived from an EMBL/GenBank/DDBJ whole genome shotgun (WGS) entry which is preliminary data.</text>
</comment>
<feature type="region of interest" description="Disordered" evidence="1">
    <location>
        <begin position="89"/>
        <end position="156"/>
    </location>
</feature>
<dbReference type="EMBL" id="JBFOLK010000009">
    <property type="protein sequence ID" value="KAL2486796.1"/>
    <property type="molecule type" value="Genomic_DNA"/>
</dbReference>
<feature type="compositionally biased region" description="Basic and acidic residues" evidence="1">
    <location>
        <begin position="144"/>
        <end position="156"/>
    </location>
</feature>
<sequence>MKETHLTISSCSKNIVDPELDEFMIEGLWCIVAAWKRAVVNSDSVRKGELLVQRANWCTISARSVIGCEQNQIEAHPLSHRAVVVLKALSKSPSKPGPKLRQLRPNSSKSRARHNGKIATAELNKMAASERSLIRRRPKVNKGRGSDKIGEGDRRK</sequence>
<proteinExistence type="predicted"/>